<dbReference type="PROSITE" id="PS51257">
    <property type="entry name" value="PROKAR_LIPOPROTEIN"/>
    <property type="match status" value="1"/>
</dbReference>
<feature type="signal peptide" evidence="1">
    <location>
        <begin position="1"/>
        <end position="26"/>
    </location>
</feature>
<organism evidence="2 3">
    <name type="scientific">Calidithermus terrae</name>
    <dbReference type="NCBI Taxonomy" id="1408545"/>
    <lineage>
        <taxon>Bacteria</taxon>
        <taxon>Thermotogati</taxon>
        <taxon>Deinococcota</taxon>
        <taxon>Deinococci</taxon>
        <taxon>Thermales</taxon>
        <taxon>Thermaceae</taxon>
        <taxon>Calidithermus</taxon>
    </lineage>
</organism>
<comment type="caution">
    <text evidence="2">The sequence shown here is derived from an EMBL/GenBank/DDBJ whole genome shotgun (WGS) entry which is preliminary data.</text>
</comment>
<evidence type="ECO:0008006" key="4">
    <source>
        <dbReference type="Google" id="ProtNLM"/>
    </source>
</evidence>
<dbReference type="RefSeq" id="WP_119316234.1">
    <property type="nucleotide sequence ID" value="NZ_QXDL01000195.1"/>
</dbReference>
<name>A0A399EB89_9DEIN</name>
<dbReference type="OrthoDB" id="34247at2"/>
<keyword evidence="3" id="KW-1185">Reference proteome</keyword>
<evidence type="ECO:0000256" key="1">
    <source>
        <dbReference type="SAM" id="SignalP"/>
    </source>
</evidence>
<keyword evidence="1" id="KW-0732">Signal</keyword>
<protein>
    <recommendedName>
        <fullName evidence="4">Lipoprotein</fullName>
    </recommendedName>
</protein>
<evidence type="ECO:0000313" key="3">
    <source>
        <dbReference type="Proteomes" id="UP000265715"/>
    </source>
</evidence>
<gene>
    <name evidence="2" type="ORF">Mterra_03315</name>
</gene>
<evidence type="ECO:0000313" key="2">
    <source>
        <dbReference type="EMBL" id="RIH81208.1"/>
    </source>
</evidence>
<reference evidence="2 3" key="1">
    <citation type="submission" date="2018-08" db="EMBL/GenBank/DDBJ databases">
        <title>Meiothermus terrae DSM 26712 genome sequencing project.</title>
        <authorList>
            <person name="Da Costa M.S."/>
            <person name="Albuquerque L."/>
            <person name="Raposo P."/>
            <person name="Froufe H.J.C."/>
            <person name="Barroso C.S."/>
            <person name="Egas C."/>
        </authorList>
    </citation>
    <scope>NUCLEOTIDE SEQUENCE [LARGE SCALE GENOMIC DNA]</scope>
    <source>
        <strain evidence="2 3">DSM 26712</strain>
    </source>
</reference>
<dbReference type="AlphaFoldDB" id="A0A399EB89"/>
<sequence length="238" mass="25864">MKTTPLKLAFTGLLLVLTACPGPASGFTGEKGAVRMQDWPGGTAAAVSFVNLNNLEAVVNVKVSNRGEFDYRLPTLDDSDLAPVGDLLSSGCSANPATANLAPVAAIGQTEDKRAFYPFAIDFPFEAPSLREGDRLFNYFYGFDVGWYYSDRDVEISCSGSSDKLKFRKGWNLSVVEITGVEDGTVTDAKQTRPDSLDGSFVFYPEFGAARSLRLEAKSFTGVLNPEYRARAARLLER</sequence>
<dbReference type="EMBL" id="QXDL01000195">
    <property type="protein sequence ID" value="RIH81208.1"/>
    <property type="molecule type" value="Genomic_DNA"/>
</dbReference>
<feature type="chain" id="PRO_5017358662" description="Lipoprotein" evidence="1">
    <location>
        <begin position="27"/>
        <end position="238"/>
    </location>
</feature>
<accession>A0A399EB89</accession>
<proteinExistence type="predicted"/>
<dbReference type="Proteomes" id="UP000265715">
    <property type="component" value="Unassembled WGS sequence"/>
</dbReference>